<dbReference type="KEGG" id="hwc:Hqrw_2446"/>
<keyword evidence="1" id="KW-1133">Transmembrane helix</keyword>
<evidence type="ECO:0000313" key="3">
    <source>
        <dbReference type="Proteomes" id="UP000007954"/>
    </source>
</evidence>
<feature type="transmembrane region" description="Helical" evidence="1">
    <location>
        <begin position="211"/>
        <end position="234"/>
    </location>
</feature>
<gene>
    <name evidence="2" type="ordered locus">Hqrw_2446</name>
</gene>
<organism evidence="2 3">
    <name type="scientific">Haloquadratum walsbyi (strain DSM 16854 / JCM 12705 / C23)</name>
    <dbReference type="NCBI Taxonomy" id="768065"/>
    <lineage>
        <taxon>Archaea</taxon>
        <taxon>Methanobacteriati</taxon>
        <taxon>Methanobacteriota</taxon>
        <taxon>Stenosarchaea group</taxon>
        <taxon>Halobacteria</taxon>
        <taxon>Halobacteriales</taxon>
        <taxon>Haloferacaceae</taxon>
        <taxon>Haloquadratum</taxon>
    </lineage>
</organism>
<keyword evidence="1" id="KW-0812">Transmembrane</keyword>
<evidence type="ECO:0000313" key="2">
    <source>
        <dbReference type="EMBL" id="CCC40303.1"/>
    </source>
</evidence>
<feature type="transmembrane region" description="Helical" evidence="1">
    <location>
        <begin position="40"/>
        <end position="61"/>
    </location>
</feature>
<dbReference type="Pfam" id="PF20108">
    <property type="entry name" value="DUF6498"/>
    <property type="match status" value="1"/>
</dbReference>
<dbReference type="AlphaFoldDB" id="G0LIQ1"/>
<evidence type="ECO:0000256" key="1">
    <source>
        <dbReference type="SAM" id="Phobius"/>
    </source>
</evidence>
<reference evidence="2 3" key="1">
    <citation type="journal article" date="2011" name="PLoS ONE">
        <title>Haloquadratum walsbyi: limited diversity in a global pond.</title>
        <authorList>
            <person name="Dyall-Smith M."/>
            <person name="Pfeiffer F."/>
            <person name="Klee K."/>
            <person name="Palm P."/>
            <person name="Gross K."/>
            <person name="Schuster S.C."/>
            <person name="Rampp M."/>
            <person name="Oesterhelt D."/>
        </authorList>
    </citation>
    <scope>NUCLEOTIDE SEQUENCE [LARGE SCALE GENOMIC DNA]</scope>
    <source>
        <strain evidence="3">DSM 16854 / JCM 12705 / C23</strain>
    </source>
</reference>
<dbReference type="OrthoDB" id="169315at2157"/>
<dbReference type="GeneID" id="12447160"/>
<feature type="transmembrane region" description="Helical" evidence="1">
    <location>
        <begin position="180"/>
        <end position="199"/>
    </location>
</feature>
<feature type="transmembrane region" description="Helical" evidence="1">
    <location>
        <begin position="100"/>
        <end position="127"/>
    </location>
</feature>
<dbReference type="RefSeq" id="WP_014555961.1">
    <property type="nucleotide sequence ID" value="NC_017459.1"/>
</dbReference>
<feature type="transmembrane region" description="Helical" evidence="1">
    <location>
        <begin position="14"/>
        <end position="33"/>
    </location>
</feature>
<dbReference type="HOGENOM" id="CLU_1168553_0_0_2"/>
<protein>
    <submittedName>
        <fullName evidence="2">Uncharacterized protein</fullName>
    </submittedName>
</protein>
<feature type="transmembrane region" description="Helical" evidence="1">
    <location>
        <begin position="139"/>
        <end position="160"/>
    </location>
</feature>
<dbReference type="Proteomes" id="UP000007954">
    <property type="component" value="Chromosome"/>
</dbReference>
<dbReference type="InterPro" id="IPR045466">
    <property type="entry name" value="DUF6498"/>
</dbReference>
<sequence>MKRVSLSYLLSPDIRLISVIVANGAPIIGILGFQTSTAAILLFYWLELGVLAIWALIRALFAGEVPEVNTDQTIFSKSTLNKYSRWRENYFPIPWTNISIYYGTIPAVIFFVPLLTAVWLGFGGFVAGPVVDATDTTETPLWVITGAIAVFSFEGGQTMIGYLYTGGYQNTNAWMPVKQVFVHGLVLTLAGFFILIFAREFAEARTVTIETAASTAIVSSVLLCKFIIDLIVYYL</sequence>
<accession>G0LIQ1</accession>
<name>G0LIQ1_HALWC</name>
<dbReference type="EMBL" id="FR746099">
    <property type="protein sequence ID" value="CCC40303.1"/>
    <property type="molecule type" value="Genomic_DNA"/>
</dbReference>
<keyword evidence="1" id="KW-0472">Membrane</keyword>
<proteinExistence type="predicted"/>